<protein>
    <recommendedName>
        <fullName evidence="2">PIH1 domain-containing protein 1</fullName>
    </recommendedName>
</protein>
<name>A0A1V9Z6W0_9STRA</name>
<feature type="compositionally biased region" description="Basic and acidic residues" evidence="3">
    <location>
        <begin position="216"/>
        <end position="240"/>
    </location>
</feature>
<dbReference type="Proteomes" id="UP000243217">
    <property type="component" value="Unassembled WGS sequence"/>
</dbReference>
<proteinExistence type="inferred from homology"/>
<sequence>MTKDEENSFVKAMKDPEFRALLNEYMLEISDPQNRAEQEMYLRQLERENQVPSDKQLVLPTAGFVLKVKHKGKKMFVNVCTSDEIQPPSSTRVEQCARANAGTSWNLPYCVGPHRMEQDKGGLAVMTFDVCYHPQTLTQAKQSAAFLKMLVNTTLDGVDLALSKIEPNEAKVSREYHILKGIAYKSGDPITMVITTSKLNESSSSSKPSQPPKATAKPDSKPATIPKKEPVPQASKESKTKCTNKAADASMKKPTISFQIVQRGQFDIADHMENGEKKLFRPRELLVKIDFPNQTSASGIDLDVSSKQVKVAAKDYSPCCIDLPFPVVEAKGSAKFDKATRKLIVTLPVVEEVKPTQKVFSPVKDTVNEEENKTTEISPPKTDLLIQSNTKSEKKIDKPKQPVPADEFAPFREFALMSTHDKPKITYKSPKVLVQETASHISYIVQVNEIIGESVSAMEENDNTTRLTFQASDTSWYEYEFTHTGISEWNHDLATSNMAIICTKLNSRSSSTKANDDVHDIPHRVQHDTSTISIIVDVANVDVSTLQSTFTSSLLSITFETKARAKYHFQKTFDQALNPDTCQVANVADDNFLIVLTLQQDTAIQQDTTKDIQDDKVTISKETKAAIINRFTNDVMYELD</sequence>
<comment type="caution">
    <text evidence="6">The sequence shown here is derived from an EMBL/GenBank/DDBJ whole genome shotgun (WGS) entry which is preliminary data.</text>
</comment>
<evidence type="ECO:0000256" key="2">
    <source>
        <dbReference type="ARBA" id="ARBA00040540"/>
    </source>
</evidence>
<keyword evidence="7" id="KW-1185">Reference proteome</keyword>
<evidence type="ECO:0000256" key="3">
    <source>
        <dbReference type="SAM" id="MobiDB-lite"/>
    </source>
</evidence>
<evidence type="ECO:0000259" key="5">
    <source>
        <dbReference type="Pfam" id="PF18201"/>
    </source>
</evidence>
<accession>A0A1V9Z6W0</accession>
<feature type="region of interest" description="Disordered" evidence="3">
    <location>
        <begin position="198"/>
        <end position="248"/>
    </location>
</feature>
<gene>
    <name evidence="6" type="ORF">THRCLA_08383</name>
</gene>
<dbReference type="InterPro" id="IPR012981">
    <property type="entry name" value="PIH1_N"/>
</dbReference>
<evidence type="ECO:0000313" key="7">
    <source>
        <dbReference type="Proteomes" id="UP000243217"/>
    </source>
</evidence>
<dbReference type="OrthoDB" id="5135119at2759"/>
<comment type="similarity">
    <text evidence="1">Belongs to the PIH1 family.</text>
</comment>
<dbReference type="Pfam" id="PF18201">
    <property type="entry name" value="PIH1_CS"/>
    <property type="match status" value="1"/>
</dbReference>
<dbReference type="InterPro" id="IPR050734">
    <property type="entry name" value="PIH1/Kintoun_subfamily"/>
</dbReference>
<evidence type="ECO:0000313" key="6">
    <source>
        <dbReference type="EMBL" id="OQR93681.1"/>
    </source>
</evidence>
<dbReference type="PANTHER" id="PTHR22997">
    <property type="entry name" value="PIH1 DOMAIN-CONTAINING PROTEIN 1"/>
    <property type="match status" value="1"/>
</dbReference>
<organism evidence="6 7">
    <name type="scientific">Thraustotheca clavata</name>
    <dbReference type="NCBI Taxonomy" id="74557"/>
    <lineage>
        <taxon>Eukaryota</taxon>
        <taxon>Sar</taxon>
        <taxon>Stramenopiles</taxon>
        <taxon>Oomycota</taxon>
        <taxon>Saprolegniomycetes</taxon>
        <taxon>Saprolegniales</taxon>
        <taxon>Achlyaceae</taxon>
        <taxon>Thraustotheca</taxon>
    </lineage>
</organism>
<dbReference type="GO" id="GO:0005737">
    <property type="term" value="C:cytoplasm"/>
    <property type="evidence" value="ECO:0007669"/>
    <property type="project" value="TreeGrafter"/>
</dbReference>
<dbReference type="STRING" id="74557.A0A1V9Z6W0"/>
<feature type="domain" description="PIH1 N-terminal" evidence="4">
    <location>
        <begin position="29"/>
        <end position="162"/>
    </location>
</feature>
<dbReference type="EMBL" id="JNBS01002239">
    <property type="protein sequence ID" value="OQR93681.1"/>
    <property type="molecule type" value="Genomic_DNA"/>
</dbReference>
<feature type="compositionally biased region" description="Low complexity" evidence="3">
    <location>
        <begin position="198"/>
        <end position="215"/>
    </location>
</feature>
<dbReference type="PANTHER" id="PTHR22997:SF0">
    <property type="entry name" value="PIH1 DOMAIN-CONTAINING PROTEIN 1"/>
    <property type="match status" value="1"/>
</dbReference>
<dbReference type="Pfam" id="PF08190">
    <property type="entry name" value="PIH1"/>
    <property type="match status" value="1"/>
</dbReference>
<dbReference type="AlphaFoldDB" id="A0A1V9Z6W0"/>
<evidence type="ECO:0000256" key="1">
    <source>
        <dbReference type="ARBA" id="ARBA00008511"/>
    </source>
</evidence>
<dbReference type="InterPro" id="IPR041442">
    <property type="entry name" value="PIH1D1/2/3_CS-like"/>
</dbReference>
<evidence type="ECO:0000259" key="4">
    <source>
        <dbReference type="Pfam" id="PF08190"/>
    </source>
</evidence>
<reference evidence="6 7" key="1">
    <citation type="journal article" date="2014" name="Genome Biol. Evol.">
        <title>The secreted proteins of Achlya hypogyna and Thraustotheca clavata identify the ancestral oomycete secretome and reveal gene acquisitions by horizontal gene transfer.</title>
        <authorList>
            <person name="Misner I."/>
            <person name="Blouin N."/>
            <person name="Leonard G."/>
            <person name="Richards T.A."/>
            <person name="Lane C.E."/>
        </authorList>
    </citation>
    <scope>NUCLEOTIDE SEQUENCE [LARGE SCALE GENOMIC DNA]</scope>
    <source>
        <strain evidence="6 7">ATCC 34112</strain>
    </source>
</reference>
<feature type="domain" description="PIH1D1/2/3 CS-like" evidence="5">
    <location>
        <begin position="256"/>
        <end position="350"/>
    </location>
</feature>